<dbReference type="Pfam" id="PF20155">
    <property type="entry name" value="TMP_3"/>
    <property type="match status" value="1"/>
</dbReference>
<feature type="domain" description="Tape measure protein N-terminal" evidence="2">
    <location>
        <begin position="90"/>
        <end position="275"/>
    </location>
</feature>
<name>A0A380TR69_9PAST</name>
<dbReference type="OrthoDB" id="371379at2"/>
<evidence type="ECO:0000259" key="2">
    <source>
        <dbReference type="Pfam" id="PF20155"/>
    </source>
</evidence>
<reference evidence="3 4" key="1">
    <citation type="submission" date="2018-06" db="EMBL/GenBank/DDBJ databases">
        <authorList>
            <consortium name="Pathogen Informatics"/>
            <person name="Doyle S."/>
        </authorList>
    </citation>
    <scope>NUCLEOTIDE SEQUENCE [LARGE SCALE GENOMIC DNA]</scope>
    <source>
        <strain evidence="3 4">NCTC10801</strain>
    </source>
</reference>
<feature type="compositionally biased region" description="Basic residues" evidence="1">
    <location>
        <begin position="436"/>
        <end position="450"/>
    </location>
</feature>
<proteinExistence type="predicted"/>
<keyword evidence="4" id="KW-1185">Reference proteome</keyword>
<feature type="compositionally biased region" description="Polar residues" evidence="1">
    <location>
        <begin position="451"/>
        <end position="483"/>
    </location>
</feature>
<dbReference type="AlphaFoldDB" id="A0A380TR69"/>
<dbReference type="EMBL" id="UFRQ01000003">
    <property type="protein sequence ID" value="SUT89793.1"/>
    <property type="molecule type" value="Genomic_DNA"/>
</dbReference>
<dbReference type="InterPro" id="IPR053058">
    <property type="entry name" value="Mulikevirus_tape_measure"/>
</dbReference>
<accession>A0A380TR69</accession>
<dbReference type="NCBIfam" id="TIGR02675">
    <property type="entry name" value="tape_meas_nterm"/>
    <property type="match status" value="1"/>
</dbReference>
<dbReference type="Proteomes" id="UP000254649">
    <property type="component" value="Unassembled WGS sequence"/>
</dbReference>
<evidence type="ECO:0000313" key="3">
    <source>
        <dbReference type="EMBL" id="SUT89793.1"/>
    </source>
</evidence>
<organism evidence="3 4">
    <name type="scientific">[Actinobacillus] rossii</name>
    <dbReference type="NCBI Taxonomy" id="123820"/>
    <lineage>
        <taxon>Bacteria</taxon>
        <taxon>Pseudomonadati</taxon>
        <taxon>Pseudomonadota</taxon>
        <taxon>Gammaproteobacteria</taxon>
        <taxon>Pasteurellales</taxon>
        <taxon>Pasteurellaceae</taxon>
    </lineage>
</organism>
<dbReference type="PANTHER" id="PTHR38812:SF2">
    <property type="entry name" value="MU-LIKE PROPHAGE FLUMU PROTEIN GP42"/>
    <property type="match status" value="1"/>
</dbReference>
<protein>
    <submittedName>
        <fullName evidence="3">Tape measure domain</fullName>
    </submittedName>
</protein>
<dbReference type="PANTHER" id="PTHR38812">
    <property type="entry name" value="MU-LIKE PROPHAGE FLUMU PROTEIN GP42"/>
    <property type="match status" value="1"/>
</dbReference>
<gene>
    <name evidence="3" type="ORF">NCTC10801_01057</name>
</gene>
<evidence type="ECO:0000313" key="4">
    <source>
        <dbReference type="Proteomes" id="UP000254649"/>
    </source>
</evidence>
<evidence type="ECO:0000256" key="1">
    <source>
        <dbReference type="SAM" id="MobiDB-lite"/>
    </source>
</evidence>
<feature type="region of interest" description="Disordered" evidence="1">
    <location>
        <begin position="432"/>
        <end position="485"/>
    </location>
</feature>
<sequence>MMSNSTSFYINLAGNISQQAQRFGRDVTQFSNNSTNALSRLSSRLRSTTSEFRAIGQSIGGLSNKINGIGNIALPVVGIGVSAGLATVGKSMLRTAADFEMANIRMNQIFGERGKEATEWLKNFAKDTPMAFGDTQQAMMQLQTAGIDPMNGSLQALVDYNAKVGGSAENLNGYIAAISKGFIKGKLSMEEINPLLERNVKVFEILAKETGGKYTADQMQKMLQEGKLGRKAIAALLRGMGKDAAGAAKGQMQTWDGLVSNLEDTWTAMQARFMEHGAFDALKKELGTLLDWLSEKMEDGTLDEFAKTVSETLITALQDLKDMAKDIRPTLESIGSVLSWVSEQAGGYGNIAKFVAALYAANKVVRVGMAGFGVGKSAFGFGKNVYGIGKKLFGRKGGAVGNPVADVASGLMGDAAGVQSVYVVNMPDVGMLGGSRRGKKGRSTQKKVSKTKQPTIQQKQRTQRQALANKQSGQSAQAKTTPKATVGQVAAKAVPTQVAATQTAAKVSQAAPVAAQDTAKAVKQAVKSLKASSATAMRTTANVAKSATQAVGRTVSKAVPMLGTGLALAEGASVLMNEETSVAEKSEAIGSIAGSTAGAIVGQALIPIPVVGAAIGGFVGEKLGSWLGEWIGDKVDDDKAKTPEIKPDQAAQKVGTAMGSFIGSEVGSKLASINPVETKLDGAVKVALSLSPDLVAKVQQNNIQSNQKGQLQMQVEMGHSAVAG</sequence>
<dbReference type="InterPro" id="IPR013491">
    <property type="entry name" value="Tape_meas_N"/>
</dbReference>